<comment type="caution">
    <text evidence="1">The sequence shown here is derived from an EMBL/GenBank/DDBJ whole genome shotgun (WGS) entry which is preliminary data.</text>
</comment>
<dbReference type="Proteomes" id="UP000265520">
    <property type="component" value="Unassembled WGS sequence"/>
</dbReference>
<accession>A0A392UP24</accession>
<protein>
    <submittedName>
        <fullName evidence="1">Gag-pol polyprotein</fullName>
    </submittedName>
</protein>
<name>A0A392UP24_9FABA</name>
<proteinExistence type="predicted"/>
<keyword evidence="2" id="KW-1185">Reference proteome</keyword>
<dbReference type="AlphaFoldDB" id="A0A392UP24"/>
<evidence type="ECO:0000313" key="1">
    <source>
        <dbReference type="EMBL" id="MCI74394.1"/>
    </source>
</evidence>
<dbReference type="EMBL" id="LXQA010859906">
    <property type="protein sequence ID" value="MCI74394.1"/>
    <property type="molecule type" value="Genomic_DNA"/>
</dbReference>
<sequence length="73" mass="8280">IRTECATYLKKQKKGLTVTWSYEESKEESESEIVNKITALTGTYNSDADSSDEEVSYNELAASYKDLCIRSEE</sequence>
<organism evidence="1 2">
    <name type="scientific">Trifolium medium</name>
    <dbReference type="NCBI Taxonomy" id="97028"/>
    <lineage>
        <taxon>Eukaryota</taxon>
        <taxon>Viridiplantae</taxon>
        <taxon>Streptophyta</taxon>
        <taxon>Embryophyta</taxon>
        <taxon>Tracheophyta</taxon>
        <taxon>Spermatophyta</taxon>
        <taxon>Magnoliopsida</taxon>
        <taxon>eudicotyledons</taxon>
        <taxon>Gunneridae</taxon>
        <taxon>Pentapetalae</taxon>
        <taxon>rosids</taxon>
        <taxon>fabids</taxon>
        <taxon>Fabales</taxon>
        <taxon>Fabaceae</taxon>
        <taxon>Papilionoideae</taxon>
        <taxon>50 kb inversion clade</taxon>
        <taxon>NPAAA clade</taxon>
        <taxon>Hologalegina</taxon>
        <taxon>IRL clade</taxon>
        <taxon>Trifolieae</taxon>
        <taxon>Trifolium</taxon>
    </lineage>
</organism>
<feature type="non-terminal residue" evidence="1">
    <location>
        <position position="1"/>
    </location>
</feature>
<evidence type="ECO:0000313" key="2">
    <source>
        <dbReference type="Proteomes" id="UP000265520"/>
    </source>
</evidence>
<reference evidence="1 2" key="1">
    <citation type="journal article" date="2018" name="Front. Plant Sci.">
        <title>Red Clover (Trifolium pratense) and Zigzag Clover (T. medium) - A Picture of Genomic Similarities and Differences.</title>
        <authorList>
            <person name="Dluhosova J."/>
            <person name="Istvanek J."/>
            <person name="Nedelnik J."/>
            <person name="Repkova J."/>
        </authorList>
    </citation>
    <scope>NUCLEOTIDE SEQUENCE [LARGE SCALE GENOMIC DNA]</scope>
    <source>
        <strain evidence="2">cv. 10/8</strain>
        <tissue evidence="1">Leaf</tissue>
    </source>
</reference>
<feature type="non-terminal residue" evidence="1">
    <location>
        <position position="73"/>
    </location>
</feature>